<comment type="caution">
    <text evidence="1">The sequence shown here is derived from an EMBL/GenBank/DDBJ whole genome shotgun (WGS) entry which is preliminary data.</text>
</comment>
<evidence type="ECO:0000313" key="2">
    <source>
        <dbReference type="Proteomes" id="UP001346149"/>
    </source>
</evidence>
<sequence length="241" mass="26605">MWRRAATTATAAVSGALGRRPCPLMSYSAGAGKSNSVSSVVNSMLLRSLKEHYTEVSKMTPPPKVNPPSPFIVMKGSIDTDGPVLRRTFNDEEITIYVTRLATILPGGVGDDDGTDDDINQLFLHVSVWKPQQDVSLHFLCGLYPDALGIHSVSMRPKAEPEASYLIVAPSKYGGPVFEELSEKVRDGLHSYIEERGINESLFPFLQAWLYVKDHRNLVRWFKSVGTFISKEKSLKTSSSS</sequence>
<keyword evidence="2" id="KW-1185">Reference proteome</keyword>
<dbReference type="Gene3D" id="3.10.280.10">
    <property type="entry name" value="Mitochondrial glycoprotein"/>
    <property type="match status" value="1"/>
</dbReference>
<dbReference type="InterPro" id="IPR036561">
    <property type="entry name" value="MAM33_sf"/>
</dbReference>
<dbReference type="EMBL" id="JAXQNO010000010">
    <property type="protein sequence ID" value="KAK4790440.1"/>
    <property type="molecule type" value="Genomic_DNA"/>
</dbReference>
<organism evidence="1 2">
    <name type="scientific">Trapa natans</name>
    <name type="common">Water chestnut</name>
    <dbReference type="NCBI Taxonomy" id="22666"/>
    <lineage>
        <taxon>Eukaryota</taxon>
        <taxon>Viridiplantae</taxon>
        <taxon>Streptophyta</taxon>
        <taxon>Embryophyta</taxon>
        <taxon>Tracheophyta</taxon>
        <taxon>Spermatophyta</taxon>
        <taxon>Magnoliopsida</taxon>
        <taxon>eudicotyledons</taxon>
        <taxon>Gunneridae</taxon>
        <taxon>Pentapetalae</taxon>
        <taxon>rosids</taxon>
        <taxon>malvids</taxon>
        <taxon>Myrtales</taxon>
        <taxon>Lythraceae</taxon>
        <taxon>Trapa</taxon>
    </lineage>
</organism>
<dbReference type="InterPro" id="IPR003428">
    <property type="entry name" value="MAM33"/>
</dbReference>
<evidence type="ECO:0000313" key="1">
    <source>
        <dbReference type="EMBL" id="KAK4790440.1"/>
    </source>
</evidence>
<evidence type="ECO:0008006" key="3">
    <source>
        <dbReference type="Google" id="ProtNLM"/>
    </source>
</evidence>
<proteinExistence type="predicted"/>
<dbReference type="AlphaFoldDB" id="A0AAN7LQU5"/>
<dbReference type="Proteomes" id="UP001346149">
    <property type="component" value="Unassembled WGS sequence"/>
</dbReference>
<accession>A0AAN7LQU5</accession>
<dbReference type="PANTHER" id="PTHR31365">
    <property type="entry name" value="EXPRESSED PROTEIN"/>
    <property type="match status" value="1"/>
</dbReference>
<name>A0AAN7LQU5_TRANT</name>
<protein>
    <recommendedName>
        <fullName evidence="3">Mitochondrial glycoprotein</fullName>
    </recommendedName>
</protein>
<dbReference type="Pfam" id="PF02330">
    <property type="entry name" value="MAM33"/>
    <property type="match status" value="1"/>
</dbReference>
<dbReference type="PANTHER" id="PTHR31365:SF2">
    <property type="entry name" value="OS01G0771100 PROTEIN"/>
    <property type="match status" value="1"/>
</dbReference>
<dbReference type="SUPFAM" id="SSF54529">
    <property type="entry name" value="Mitochondrial glycoprotein MAM33-like"/>
    <property type="match status" value="1"/>
</dbReference>
<dbReference type="GO" id="GO:0005759">
    <property type="term" value="C:mitochondrial matrix"/>
    <property type="evidence" value="ECO:0007669"/>
    <property type="project" value="InterPro"/>
</dbReference>
<reference evidence="1 2" key="1">
    <citation type="journal article" date="2023" name="Hortic Res">
        <title>Pangenome of water caltrop reveals structural variations and asymmetric subgenome divergence after allopolyploidization.</title>
        <authorList>
            <person name="Zhang X."/>
            <person name="Chen Y."/>
            <person name="Wang L."/>
            <person name="Yuan Y."/>
            <person name="Fang M."/>
            <person name="Shi L."/>
            <person name="Lu R."/>
            <person name="Comes H.P."/>
            <person name="Ma Y."/>
            <person name="Chen Y."/>
            <person name="Huang G."/>
            <person name="Zhou Y."/>
            <person name="Zheng Z."/>
            <person name="Qiu Y."/>
        </authorList>
    </citation>
    <scope>NUCLEOTIDE SEQUENCE [LARGE SCALE GENOMIC DNA]</scope>
    <source>
        <strain evidence="1">F231</strain>
    </source>
</reference>
<gene>
    <name evidence="1" type="ORF">SAY86_017744</name>
</gene>